<gene>
    <name evidence="1" type="primary">nuoD</name>
    <name evidence="4" type="ORF">EZE20_21210</name>
</gene>
<comment type="similarity">
    <text evidence="1">Belongs to the complex I 49 kDa subunit family.</text>
</comment>
<sequence>MNSTLQYDFQPGHLANSEPNKYQSGDLRREEMILNMGPQHPSTHGVLRLEVITDGEVVVDVIPHIGYLHRCFEKHAEALPFNQIIPYVDRMDYVAAMNSEHAFVMGVERMLGIEHEIPKRVEYIRVLVAELNRLASHFIAIGTYALDIGAYTPFLWLMRDREHILRLLEWVSGARMLYNYIWIGGLFYDLPVDFEERCAEFVTYLKPKLTELQQLVIENKIFVLRTANVGVLPLATAINFGCSGPVLRGAGLRYDLRRVDGYSVYPDLDFEIPIGKGEVGTVGDCWDRNWVRVAECTESVKIIEQCLEKLTKEHTRTRTFDPQAMVPKKIRPKAMDFYMRAENPKGELGYFFRTDGRSDVPMRCKARACSFHNLSVIGEISRGGLLADLVAVIGSLDVVMGEVDR</sequence>
<dbReference type="GO" id="GO:0005886">
    <property type="term" value="C:plasma membrane"/>
    <property type="evidence" value="ECO:0007669"/>
    <property type="project" value="UniProtKB-SubCell"/>
</dbReference>
<keyword evidence="1" id="KW-0813">Transport</keyword>
<evidence type="ECO:0000259" key="3">
    <source>
        <dbReference type="Pfam" id="PF00346"/>
    </source>
</evidence>
<dbReference type="GO" id="GO:0050136">
    <property type="term" value="F:NADH dehydrogenase (quinone) (non-electrogenic) activity"/>
    <property type="evidence" value="ECO:0007669"/>
    <property type="project" value="UniProtKB-UniRule"/>
</dbReference>
<accession>A0A4R4K243</accession>
<feature type="region of interest" description="Disordered" evidence="2">
    <location>
        <begin position="1"/>
        <end position="22"/>
    </location>
</feature>
<reference evidence="4 5" key="1">
    <citation type="submission" date="2019-02" db="EMBL/GenBank/DDBJ databases">
        <title>Arundinibacter roseus gen. nov., sp. nov., a new member of the family Cytophagaceae.</title>
        <authorList>
            <person name="Szuroczki S."/>
            <person name="Khayer B."/>
            <person name="Sproer C."/>
            <person name="Toumi M."/>
            <person name="Szabo A."/>
            <person name="Felfoldi T."/>
            <person name="Schumann P."/>
            <person name="Toth E."/>
        </authorList>
    </citation>
    <scope>NUCLEOTIDE SEQUENCE [LARGE SCALE GENOMIC DNA]</scope>
    <source>
        <strain evidence="4 5">DMA-k-7a</strain>
    </source>
</reference>
<dbReference type="InterPro" id="IPR029014">
    <property type="entry name" value="NiFe-Hase_large"/>
</dbReference>
<dbReference type="GO" id="GO:0048038">
    <property type="term" value="F:quinone binding"/>
    <property type="evidence" value="ECO:0007669"/>
    <property type="project" value="UniProtKB-KW"/>
</dbReference>
<dbReference type="InterPro" id="IPR022885">
    <property type="entry name" value="NDH1_su_D/H"/>
</dbReference>
<dbReference type="Pfam" id="PF00346">
    <property type="entry name" value="Complex1_49kDa"/>
    <property type="match status" value="1"/>
</dbReference>
<proteinExistence type="inferred from homology"/>
<dbReference type="OrthoDB" id="9801496at2"/>
<dbReference type="HAMAP" id="MF_01358">
    <property type="entry name" value="NDH1_NuoD"/>
    <property type="match status" value="1"/>
</dbReference>
<protein>
    <recommendedName>
        <fullName evidence="1">NADH-quinone oxidoreductase subunit D</fullName>
        <ecNumber evidence="1">7.1.1.-</ecNumber>
    </recommendedName>
    <alternativeName>
        <fullName evidence="1">NADH dehydrogenase I subunit D</fullName>
    </alternativeName>
    <alternativeName>
        <fullName evidence="1">NDH-1 subunit D</fullName>
    </alternativeName>
</protein>
<dbReference type="Gene3D" id="1.10.645.10">
    <property type="entry name" value="Cytochrome-c3 Hydrogenase, chain B"/>
    <property type="match status" value="1"/>
</dbReference>
<keyword evidence="1" id="KW-0520">NAD</keyword>
<dbReference type="Proteomes" id="UP000295706">
    <property type="component" value="Unassembled WGS sequence"/>
</dbReference>
<dbReference type="NCBIfam" id="NF004739">
    <property type="entry name" value="PRK06075.1"/>
    <property type="match status" value="1"/>
</dbReference>
<evidence type="ECO:0000313" key="5">
    <source>
        <dbReference type="Proteomes" id="UP000295706"/>
    </source>
</evidence>
<keyword evidence="4" id="KW-0560">Oxidoreductase</keyword>
<keyword evidence="1" id="KW-0472">Membrane</keyword>
<comment type="function">
    <text evidence="1">NDH-1 shuttles electrons from NADH, via FMN and iron-sulfur (Fe-S) centers, to quinones in the respiratory chain. The immediate electron acceptor for the enzyme in this species is believed to be a menaquinone. Couples the redox reaction to proton translocation (for every two electrons transferred, four hydrogen ions are translocated across the cytoplasmic membrane), and thus conserves the redox energy in a proton gradient.</text>
</comment>
<keyword evidence="1" id="KW-0874">Quinone</keyword>
<evidence type="ECO:0000256" key="2">
    <source>
        <dbReference type="SAM" id="MobiDB-lite"/>
    </source>
</evidence>
<organism evidence="4 5">
    <name type="scientific">Arundinibacter roseus</name>
    <dbReference type="NCBI Taxonomy" id="2070510"/>
    <lineage>
        <taxon>Bacteria</taxon>
        <taxon>Pseudomonadati</taxon>
        <taxon>Bacteroidota</taxon>
        <taxon>Cytophagia</taxon>
        <taxon>Cytophagales</taxon>
        <taxon>Spirosomataceae</taxon>
        <taxon>Arundinibacter</taxon>
    </lineage>
</organism>
<dbReference type="InterPro" id="IPR001135">
    <property type="entry name" value="NADH_Q_OxRdtase_suD"/>
</dbReference>
<comment type="catalytic activity">
    <reaction evidence="1">
        <text>a quinone + NADH + 5 H(+)(in) = a quinol + NAD(+) + 4 H(+)(out)</text>
        <dbReference type="Rhea" id="RHEA:57888"/>
        <dbReference type="ChEBI" id="CHEBI:15378"/>
        <dbReference type="ChEBI" id="CHEBI:24646"/>
        <dbReference type="ChEBI" id="CHEBI:57540"/>
        <dbReference type="ChEBI" id="CHEBI:57945"/>
        <dbReference type="ChEBI" id="CHEBI:132124"/>
    </reaction>
</comment>
<dbReference type="SUPFAM" id="SSF56762">
    <property type="entry name" value="HydB/Nqo4-like"/>
    <property type="match status" value="1"/>
</dbReference>
<dbReference type="PANTHER" id="PTHR11993:SF10">
    <property type="entry name" value="NADH DEHYDROGENASE [UBIQUINONE] IRON-SULFUR PROTEIN 2, MITOCHONDRIAL"/>
    <property type="match status" value="1"/>
</dbReference>
<dbReference type="AlphaFoldDB" id="A0A4R4K243"/>
<evidence type="ECO:0000313" key="4">
    <source>
        <dbReference type="EMBL" id="TDB60451.1"/>
    </source>
</evidence>
<dbReference type="RefSeq" id="WP_132121513.1">
    <property type="nucleotide sequence ID" value="NZ_SMJU01000017.1"/>
</dbReference>
<evidence type="ECO:0000256" key="1">
    <source>
        <dbReference type="HAMAP-Rule" id="MF_01358"/>
    </source>
</evidence>
<comment type="subcellular location">
    <subcellularLocation>
        <location evidence="1">Cell membrane</location>
        <topology evidence="1">Peripheral membrane protein</topology>
        <orientation evidence="1">Cytoplasmic side</orientation>
    </subcellularLocation>
</comment>
<comment type="caution">
    <text evidence="4">The sequence shown here is derived from an EMBL/GenBank/DDBJ whole genome shotgun (WGS) entry which is preliminary data.</text>
</comment>
<comment type="subunit">
    <text evidence="1">NDH-1 is composed of 14 different subunits. Subunits NuoB, C, D, E, F, and G constitute the peripheral sector of the complex.</text>
</comment>
<dbReference type="EC" id="7.1.1.-" evidence="1"/>
<keyword evidence="5" id="KW-1185">Reference proteome</keyword>
<keyword evidence="1" id="KW-1003">Cell membrane</keyword>
<name>A0A4R4K243_9BACT</name>
<dbReference type="GO" id="GO:0051287">
    <property type="term" value="F:NAD binding"/>
    <property type="evidence" value="ECO:0007669"/>
    <property type="project" value="InterPro"/>
</dbReference>
<dbReference type="EMBL" id="SMJU01000017">
    <property type="protein sequence ID" value="TDB60451.1"/>
    <property type="molecule type" value="Genomic_DNA"/>
</dbReference>
<dbReference type="PANTHER" id="PTHR11993">
    <property type="entry name" value="NADH-UBIQUINONE OXIDOREDUCTASE 49 KDA SUBUNIT"/>
    <property type="match status" value="1"/>
</dbReference>
<feature type="domain" description="NADH-quinone oxidoreductase subunit D" evidence="3">
    <location>
        <begin position="147"/>
        <end position="405"/>
    </location>
</feature>
<keyword evidence="1" id="KW-1278">Translocase</keyword>